<reference evidence="1" key="2">
    <citation type="journal article" date="2024" name="Plant">
        <title>Genomic evolution and insights into agronomic trait innovations of Sesamum species.</title>
        <authorList>
            <person name="Miao H."/>
            <person name="Wang L."/>
            <person name="Qu L."/>
            <person name="Liu H."/>
            <person name="Sun Y."/>
            <person name="Le M."/>
            <person name="Wang Q."/>
            <person name="Wei S."/>
            <person name="Zheng Y."/>
            <person name="Lin W."/>
            <person name="Duan Y."/>
            <person name="Cao H."/>
            <person name="Xiong S."/>
            <person name="Wang X."/>
            <person name="Wei L."/>
            <person name="Li C."/>
            <person name="Ma Q."/>
            <person name="Ju M."/>
            <person name="Zhao R."/>
            <person name="Li G."/>
            <person name="Mu C."/>
            <person name="Tian Q."/>
            <person name="Mei H."/>
            <person name="Zhang T."/>
            <person name="Gao T."/>
            <person name="Zhang H."/>
        </authorList>
    </citation>
    <scope>NUCLEOTIDE SEQUENCE</scope>
    <source>
        <strain evidence="1">G02</strain>
    </source>
</reference>
<sequence length="110" mass="12025">MVNGFTTHLQVQPTGIDRSLGKMVLPRRMTCCAYAPVVKLCVRLRLPLIRVEDPAAALVMRGSTVATSNGLTLRCVAAQRRLFLVYLTVYLSTRQSLSVKGMIGCRADAS</sequence>
<protein>
    <submittedName>
        <fullName evidence="1">Uncharacterized protein</fullName>
    </submittedName>
</protein>
<proteinExistence type="predicted"/>
<gene>
    <name evidence="1" type="ORF">Sradi_1776900</name>
</gene>
<evidence type="ECO:0000313" key="1">
    <source>
        <dbReference type="EMBL" id="KAL0408425.1"/>
    </source>
</evidence>
<accession>A0AAW2TU50</accession>
<organism evidence="1">
    <name type="scientific">Sesamum radiatum</name>
    <name type="common">Black benniseed</name>
    <dbReference type="NCBI Taxonomy" id="300843"/>
    <lineage>
        <taxon>Eukaryota</taxon>
        <taxon>Viridiplantae</taxon>
        <taxon>Streptophyta</taxon>
        <taxon>Embryophyta</taxon>
        <taxon>Tracheophyta</taxon>
        <taxon>Spermatophyta</taxon>
        <taxon>Magnoliopsida</taxon>
        <taxon>eudicotyledons</taxon>
        <taxon>Gunneridae</taxon>
        <taxon>Pentapetalae</taxon>
        <taxon>asterids</taxon>
        <taxon>lamiids</taxon>
        <taxon>Lamiales</taxon>
        <taxon>Pedaliaceae</taxon>
        <taxon>Sesamum</taxon>
    </lineage>
</organism>
<name>A0AAW2TU50_SESRA</name>
<dbReference type="AlphaFoldDB" id="A0AAW2TU50"/>
<reference evidence="1" key="1">
    <citation type="submission" date="2020-06" db="EMBL/GenBank/DDBJ databases">
        <authorList>
            <person name="Li T."/>
            <person name="Hu X."/>
            <person name="Zhang T."/>
            <person name="Song X."/>
            <person name="Zhang H."/>
            <person name="Dai N."/>
            <person name="Sheng W."/>
            <person name="Hou X."/>
            <person name="Wei L."/>
        </authorList>
    </citation>
    <scope>NUCLEOTIDE SEQUENCE</scope>
    <source>
        <strain evidence="1">G02</strain>
        <tissue evidence="1">Leaf</tissue>
    </source>
</reference>
<dbReference type="EMBL" id="JACGWJ010000007">
    <property type="protein sequence ID" value="KAL0408425.1"/>
    <property type="molecule type" value="Genomic_DNA"/>
</dbReference>
<comment type="caution">
    <text evidence="1">The sequence shown here is derived from an EMBL/GenBank/DDBJ whole genome shotgun (WGS) entry which is preliminary data.</text>
</comment>